<reference evidence="2 3" key="1">
    <citation type="submission" date="2016-03" db="EMBL/GenBank/DDBJ databases">
        <title>Choanephora cucurbitarum.</title>
        <authorList>
            <person name="Min B."/>
            <person name="Park H."/>
            <person name="Park J.-H."/>
            <person name="Shin H.-D."/>
            <person name="Choi I.-G."/>
        </authorList>
    </citation>
    <scope>NUCLEOTIDE SEQUENCE [LARGE SCALE GENOMIC DNA]</scope>
    <source>
        <strain evidence="2 3">KUS-F28377</strain>
    </source>
</reference>
<dbReference type="Proteomes" id="UP000093000">
    <property type="component" value="Unassembled WGS sequence"/>
</dbReference>
<dbReference type="AlphaFoldDB" id="A0A1C7NNJ9"/>
<protein>
    <submittedName>
        <fullName evidence="2">Uncharacterized protein</fullName>
    </submittedName>
</protein>
<dbReference type="EMBL" id="LUGH01000128">
    <property type="protein sequence ID" value="OBZ88844.1"/>
    <property type="molecule type" value="Genomic_DNA"/>
</dbReference>
<comment type="caution">
    <text evidence="2">The sequence shown here is derived from an EMBL/GenBank/DDBJ whole genome shotgun (WGS) entry which is preliminary data.</text>
</comment>
<feature type="transmembrane region" description="Helical" evidence="1">
    <location>
        <begin position="70"/>
        <end position="87"/>
    </location>
</feature>
<dbReference type="OrthoDB" id="2364397at2759"/>
<name>A0A1C7NNJ9_9FUNG</name>
<organism evidence="2 3">
    <name type="scientific">Choanephora cucurbitarum</name>
    <dbReference type="NCBI Taxonomy" id="101091"/>
    <lineage>
        <taxon>Eukaryota</taxon>
        <taxon>Fungi</taxon>
        <taxon>Fungi incertae sedis</taxon>
        <taxon>Mucoromycota</taxon>
        <taxon>Mucoromycotina</taxon>
        <taxon>Mucoromycetes</taxon>
        <taxon>Mucorales</taxon>
        <taxon>Mucorineae</taxon>
        <taxon>Choanephoraceae</taxon>
        <taxon>Choanephoroideae</taxon>
        <taxon>Choanephora</taxon>
    </lineage>
</organism>
<keyword evidence="1" id="KW-0812">Transmembrane</keyword>
<keyword evidence="1" id="KW-0472">Membrane</keyword>
<sequence>MSATTQVVHVVSEIYNFCYMHLKDSDTPLPSANQVVSYVKMFINFVLQHSPSIVQQWYGPFTKFLIDSNFINMFIALFIVYICWLFVKATFLGAYRLIYGFVRTSFIIVGLLLLLSAVNYIMTISGYSVDATSNSGTTRTFQYQH</sequence>
<keyword evidence="3" id="KW-1185">Reference proteome</keyword>
<accession>A0A1C7NNJ9</accession>
<keyword evidence="1" id="KW-1133">Transmembrane helix</keyword>
<feature type="transmembrane region" description="Helical" evidence="1">
    <location>
        <begin position="99"/>
        <end position="122"/>
    </location>
</feature>
<evidence type="ECO:0000313" key="3">
    <source>
        <dbReference type="Proteomes" id="UP000093000"/>
    </source>
</evidence>
<proteinExistence type="predicted"/>
<evidence type="ECO:0000313" key="2">
    <source>
        <dbReference type="EMBL" id="OBZ88844.1"/>
    </source>
</evidence>
<evidence type="ECO:0000256" key="1">
    <source>
        <dbReference type="SAM" id="Phobius"/>
    </source>
</evidence>
<dbReference type="InParanoid" id="A0A1C7NNJ9"/>
<gene>
    <name evidence="2" type="ORF">A0J61_03107</name>
</gene>